<evidence type="ECO:0000313" key="4">
    <source>
        <dbReference type="EMBL" id="TDD72115.1"/>
    </source>
</evidence>
<comment type="cofactor">
    <cofactor evidence="1">
        <name>Mg(2+)</name>
        <dbReference type="ChEBI" id="CHEBI:18420"/>
    </cofactor>
</comment>
<evidence type="ECO:0000256" key="2">
    <source>
        <dbReference type="ARBA" id="ARBA00022801"/>
    </source>
</evidence>
<gene>
    <name evidence="4" type="ORF">E1293_33105</name>
</gene>
<evidence type="ECO:0000259" key="3">
    <source>
        <dbReference type="PROSITE" id="PS51462"/>
    </source>
</evidence>
<dbReference type="InterPro" id="IPR000086">
    <property type="entry name" value="NUDIX_hydrolase_dom"/>
</dbReference>
<dbReference type="Pfam" id="PF00293">
    <property type="entry name" value="NUDIX"/>
    <property type="match status" value="1"/>
</dbReference>
<dbReference type="PROSITE" id="PS51462">
    <property type="entry name" value="NUDIX"/>
    <property type="match status" value="1"/>
</dbReference>
<evidence type="ECO:0000256" key="1">
    <source>
        <dbReference type="ARBA" id="ARBA00001946"/>
    </source>
</evidence>
<keyword evidence="2" id="KW-0378">Hydrolase</keyword>
<dbReference type="InterPro" id="IPR015797">
    <property type="entry name" value="NUDIX_hydrolase-like_dom_sf"/>
</dbReference>
<dbReference type="Proteomes" id="UP000295578">
    <property type="component" value="Unassembled WGS sequence"/>
</dbReference>
<dbReference type="AlphaFoldDB" id="A0A4R5AJY7"/>
<organism evidence="4 5">
    <name type="scientific">Actinomadura darangshiensis</name>
    <dbReference type="NCBI Taxonomy" id="705336"/>
    <lineage>
        <taxon>Bacteria</taxon>
        <taxon>Bacillati</taxon>
        <taxon>Actinomycetota</taxon>
        <taxon>Actinomycetes</taxon>
        <taxon>Streptosporangiales</taxon>
        <taxon>Thermomonosporaceae</taxon>
        <taxon>Actinomadura</taxon>
    </lineage>
</organism>
<name>A0A4R5AJY7_9ACTN</name>
<comment type="caution">
    <text evidence="4">The sequence shown here is derived from an EMBL/GenBank/DDBJ whole genome shotgun (WGS) entry which is preliminary data.</text>
</comment>
<dbReference type="GO" id="GO:0016787">
    <property type="term" value="F:hydrolase activity"/>
    <property type="evidence" value="ECO:0007669"/>
    <property type="project" value="UniProtKB-KW"/>
</dbReference>
<dbReference type="Gene3D" id="3.90.79.10">
    <property type="entry name" value="Nucleoside Triphosphate Pyrophosphohydrolase"/>
    <property type="match status" value="1"/>
</dbReference>
<feature type="domain" description="Nudix hydrolase" evidence="3">
    <location>
        <begin position="5"/>
        <end position="127"/>
    </location>
</feature>
<dbReference type="RefSeq" id="WP_132201643.1">
    <property type="nucleotide sequence ID" value="NZ_SMKY01000211.1"/>
</dbReference>
<dbReference type="SUPFAM" id="SSF55811">
    <property type="entry name" value="Nudix"/>
    <property type="match status" value="1"/>
</dbReference>
<reference evidence="4 5" key="1">
    <citation type="submission" date="2019-03" db="EMBL/GenBank/DDBJ databases">
        <title>Draft genome sequences of novel Actinobacteria.</title>
        <authorList>
            <person name="Sahin N."/>
            <person name="Ay H."/>
            <person name="Saygin H."/>
        </authorList>
    </citation>
    <scope>NUCLEOTIDE SEQUENCE [LARGE SCALE GENOMIC DNA]</scope>
    <source>
        <strain evidence="4 5">DSM 45941</strain>
    </source>
</reference>
<proteinExistence type="predicted"/>
<accession>A0A4R5AJY7</accession>
<protein>
    <submittedName>
        <fullName evidence="4">NUDIX domain-containing protein</fullName>
    </submittedName>
</protein>
<evidence type="ECO:0000313" key="5">
    <source>
        <dbReference type="Proteomes" id="UP000295578"/>
    </source>
</evidence>
<dbReference type="PROSITE" id="PS00893">
    <property type="entry name" value="NUDIX_BOX"/>
    <property type="match status" value="1"/>
</dbReference>
<dbReference type="CDD" id="cd02883">
    <property type="entry name" value="NUDIX_Hydrolase"/>
    <property type="match status" value="1"/>
</dbReference>
<dbReference type="InterPro" id="IPR020084">
    <property type="entry name" value="NUDIX_hydrolase_CS"/>
</dbReference>
<dbReference type="EMBL" id="SMKY01000211">
    <property type="protein sequence ID" value="TDD72115.1"/>
    <property type="molecule type" value="Genomic_DNA"/>
</dbReference>
<dbReference type="OrthoDB" id="9814308at2"/>
<keyword evidence="5" id="KW-1185">Reference proteome</keyword>
<dbReference type="PANTHER" id="PTHR43046">
    <property type="entry name" value="GDP-MANNOSE MANNOSYL HYDROLASE"/>
    <property type="match status" value="1"/>
</dbReference>
<dbReference type="PANTHER" id="PTHR43046:SF2">
    <property type="entry name" value="8-OXO-DGTP DIPHOSPHATASE-RELATED"/>
    <property type="match status" value="1"/>
</dbReference>
<sequence>MSEGDRHSVSVAGVILDDVGRALLIQRRDNGHWEAPGGVLELAEDIRAGLKREVLEETGLRAQVDDLTGVYKNMKRGIIALVFRCRIVGGSARETSEAQGLRWMNSEEVRELATEAFAVRVLDAMARPATSPAVRHHDGTFLAEGSGDL</sequence>